<comment type="caution">
    <text evidence="3">The sequence shown here is derived from an EMBL/GenBank/DDBJ whole genome shotgun (WGS) entry which is preliminary data.</text>
</comment>
<dbReference type="InterPro" id="IPR045584">
    <property type="entry name" value="Pilin-like"/>
</dbReference>
<gene>
    <name evidence="3" type="ORF">GTP41_25640</name>
</gene>
<dbReference type="Pfam" id="PF16732">
    <property type="entry name" value="ComP_DUS"/>
    <property type="match status" value="1"/>
</dbReference>
<keyword evidence="1" id="KW-0488">Methylation</keyword>
<dbReference type="InterPro" id="IPR031982">
    <property type="entry name" value="PilE-like"/>
</dbReference>
<evidence type="ECO:0000313" key="4">
    <source>
        <dbReference type="Proteomes" id="UP000448575"/>
    </source>
</evidence>
<name>A0A6N9HQE1_9BURK</name>
<keyword evidence="2" id="KW-0812">Transmembrane</keyword>
<dbReference type="InterPro" id="IPR012902">
    <property type="entry name" value="N_methyl_site"/>
</dbReference>
<dbReference type="Gene3D" id="3.30.700.10">
    <property type="entry name" value="Glycoprotein, Type 4 Pilin"/>
    <property type="match status" value="1"/>
</dbReference>
<evidence type="ECO:0000256" key="2">
    <source>
        <dbReference type="SAM" id="Phobius"/>
    </source>
</evidence>
<sequence>MAGFTLMELMVTIVIIGILAAVAMPAYADYVKRGRIPPATAALSELRAKMEQHFQDNRSYAGACVDKSATEPPKNLADFDVACQIGADGNSFVLRAEGKGKMAGFTYRIDEKNARSTVAVPTGWTKSDECWVTNRSGKC</sequence>
<dbReference type="EMBL" id="WWCJ01000030">
    <property type="protein sequence ID" value="MYN05483.1"/>
    <property type="molecule type" value="Genomic_DNA"/>
</dbReference>
<dbReference type="GO" id="GO:0043683">
    <property type="term" value="P:type IV pilus assembly"/>
    <property type="evidence" value="ECO:0007669"/>
    <property type="project" value="InterPro"/>
</dbReference>
<dbReference type="GO" id="GO:0015627">
    <property type="term" value="C:type II protein secretion system complex"/>
    <property type="evidence" value="ECO:0007669"/>
    <property type="project" value="InterPro"/>
</dbReference>
<dbReference type="Pfam" id="PF07963">
    <property type="entry name" value="N_methyl"/>
    <property type="match status" value="1"/>
</dbReference>
<dbReference type="Proteomes" id="UP000448575">
    <property type="component" value="Unassembled WGS sequence"/>
</dbReference>
<feature type="transmembrane region" description="Helical" evidence="2">
    <location>
        <begin position="6"/>
        <end position="28"/>
    </location>
</feature>
<reference evidence="3 4" key="1">
    <citation type="submission" date="2019-12" db="EMBL/GenBank/DDBJ databases">
        <title>Novel species isolated from a subtropical stream in China.</title>
        <authorList>
            <person name="Lu H."/>
        </authorList>
    </citation>
    <scope>NUCLEOTIDE SEQUENCE [LARGE SCALE GENOMIC DNA]</scope>
    <source>
        <strain evidence="3 4">DS3</strain>
    </source>
</reference>
<dbReference type="AlphaFoldDB" id="A0A6N9HQE1"/>
<dbReference type="RefSeq" id="WP_161028426.1">
    <property type="nucleotide sequence ID" value="NZ_WWCJ01000030.1"/>
</dbReference>
<protein>
    <submittedName>
        <fullName evidence="3">Prepilin-type N-terminal cleavage/methylation domain-containing protein</fullName>
    </submittedName>
</protein>
<dbReference type="PRINTS" id="PR00813">
    <property type="entry name" value="BCTERIALGSPG"/>
</dbReference>
<evidence type="ECO:0000256" key="1">
    <source>
        <dbReference type="ARBA" id="ARBA00022481"/>
    </source>
</evidence>
<evidence type="ECO:0000313" key="3">
    <source>
        <dbReference type="EMBL" id="MYN05483.1"/>
    </source>
</evidence>
<keyword evidence="4" id="KW-1185">Reference proteome</keyword>
<dbReference type="NCBIfam" id="TIGR02532">
    <property type="entry name" value="IV_pilin_GFxxxE"/>
    <property type="match status" value="1"/>
</dbReference>
<organism evidence="3 4">
    <name type="scientific">Pseudoduganella guangdongensis</name>
    <dbReference type="NCBI Taxonomy" id="2692179"/>
    <lineage>
        <taxon>Bacteria</taxon>
        <taxon>Pseudomonadati</taxon>
        <taxon>Pseudomonadota</taxon>
        <taxon>Betaproteobacteria</taxon>
        <taxon>Burkholderiales</taxon>
        <taxon>Oxalobacteraceae</taxon>
        <taxon>Telluria group</taxon>
        <taxon>Pseudoduganella</taxon>
    </lineage>
</organism>
<dbReference type="GO" id="GO:0015628">
    <property type="term" value="P:protein secretion by the type II secretion system"/>
    <property type="evidence" value="ECO:0007669"/>
    <property type="project" value="InterPro"/>
</dbReference>
<dbReference type="InterPro" id="IPR000983">
    <property type="entry name" value="Bac_GSPG_pilin"/>
</dbReference>
<dbReference type="SUPFAM" id="SSF54523">
    <property type="entry name" value="Pili subunits"/>
    <property type="match status" value="1"/>
</dbReference>
<proteinExistence type="predicted"/>
<accession>A0A6N9HQE1</accession>
<keyword evidence="2" id="KW-0472">Membrane</keyword>
<keyword evidence="2" id="KW-1133">Transmembrane helix</keyword>